<dbReference type="STRING" id="762983.HMPREF9444_01677"/>
<dbReference type="PANTHER" id="PTHR21599:SF0">
    <property type="entry name" value="GLYCERATE KINASE"/>
    <property type="match status" value="1"/>
</dbReference>
<dbReference type="EC" id="2.7.1.31" evidence="5"/>
<evidence type="ECO:0000256" key="3">
    <source>
        <dbReference type="ARBA" id="ARBA00022777"/>
    </source>
</evidence>
<comment type="similarity">
    <text evidence="1 4">Belongs to the glycerate kinase type-1 family.</text>
</comment>
<accession>E8LLR0</accession>
<dbReference type="Pfam" id="PF02595">
    <property type="entry name" value="Gly_kinase"/>
    <property type="match status" value="1"/>
</dbReference>
<evidence type="ECO:0000256" key="1">
    <source>
        <dbReference type="ARBA" id="ARBA00006284"/>
    </source>
</evidence>
<dbReference type="PANTHER" id="PTHR21599">
    <property type="entry name" value="GLYCERATE KINASE"/>
    <property type="match status" value="1"/>
</dbReference>
<reference evidence="5 6" key="1">
    <citation type="submission" date="2011-01" db="EMBL/GenBank/DDBJ databases">
        <authorList>
            <person name="Weinstock G."/>
            <person name="Sodergren E."/>
            <person name="Clifton S."/>
            <person name="Fulton L."/>
            <person name="Fulton B."/>
            <person name="Courtney L."/>
            <person name="Fronick C."/>
            <person name="Harrison M."/>
            <person name="Strong C."/>
            <person name="Farmer C."/>
            <person name="Delahaunty K."/>
            <person name="Markovic C."/>
            <person name="Hall O."/>
            <person name="Minx P."/>
            <person name="Tomlinson C."/>
            <person name="Mitreva M."/>
            <person name="Hou S."/>
            <person name="Chen J."/>
            <person name="Wollam A."/>
            <person name="Pepin K.H."/>
            <person name="Johnson M."/>
            <person name="Bhonagiri V."/>
            <person name="Zhang X."/>
            <person name="Suruliraj S."/>
            <person name="Warren W."/>
            <person name="Chinwalla A."/>
            <person name="Mardis E.R."/>
            <person name="Wilson R.K."/>
        </authorList>
    </citation>
    <scope>NUCLEOTIDE SEQUENCE [LARGE SCALE GENOMIC DNA]</scope>
    <source>
        <strain evidence="6">DSM 22608 / JCM 16073 / KCTC 15190 / YIT 12066</strain>
    </source>
</reference>
<evidence type="ECO:0000313" key="5">
    <source>
        <dbReference type="EMBL" id="EFY06531.1"/>
    </source>
</evidence>
<keyword evidence="2 4" id="KW-0808">Transferase</keyword>
<gene>
    <name evidence="5" type="ORF">HMPREF9444_01677</name>
</gene>
<name>E8LLR0_SUCHY</name>
<dbReference type="SUPFAM" id="SSF110738">
    <property type="entry name" value="Glycerate kinase I"/>
    <property type="match status" value="1"/>
</dbReference>
<dbReference type="eggNOG" id="COG1929">
    <property type="taxonomic scope" value="Bacteria"/>
</dbReference>
<dbReference type="HOGENOM" id="CLU_028255_0_0_6"/>
<dbReference type="Gene3D" id="3.90.1510.10">
    <property type="entry name" value="Glycerate kinase, domain 2"/>
    <property type="match status" value="1"/>
</dbReference>
<dbReference type="InterPro" id="IPR036129">
    <property type="entry name" value="Glycerate_kinase_sf"/>
</dbReference>
<proteinExistence type="inferred from homology"/>
<dbReference type="InterPro" id="IPR004381">
    <property type="entry name" value="Glycerate_kinase"/>
</dbReference>
<evidence type="ECO:0000256" key="2">
    <source>
        <dbReference type="ARBA" id="ARBA00022679"/>
    </source>
</evidence>
<dbReference type="GO" id="GO:0031388">
    <property type="term" value="P:organic acid phosphorylation"/>
    <property type="evidence" value="ECO:0007669"/>
    <property type="project" value="UniProtKB-UniRule"/>
</dbReference>
<dbReference type="Gene3D" id="3.40.50.10350">
    <property type="entry name" value="Glycerate kinase, domain 1"/>
    <property type="match status" value="1"/>
</dbReference>
<protein>
    <submittedName>
        <fullName evidence="5">Glycerate kinase</fullName>
        <ecNumber evidence="5">2.7.1.31</ecNumber>
    </submittedName>
</protein>
<dbReference type="PIRSF" id="PIRSF006078">
    <property type="entry name" value="GlxK"/>
    <property type="match status" value="1"/>
</dbReference>
<dbReference type="Proteomes" id="UP000018458">
    <property type="component" value="Unassembled WGS sequence"/>
</dbReference>
<comment type="caution">
    <text evidence="5">The sequence shown here is derived from an EMBL/GenBank/DDBJ whole genome shotgun (WGS) entry which is preliminary data.</text>
</comment>
<dbReference type="AlphaFoldDB" id="E8LLR0"/>
<sequence>MSAKNKMNRFLFMPDSFKGTLSSQQVCDTLTKAALKIIPDCKCKSIYVADSGEGTVDSFLSALNGEKHYVKVKGPYMETMRTYYGLINDGDTAIIEVASCAGLDIVKNHKNPMLTTTFGVGEQLLDAAEQGVKRIIIGLGGSCTNDGGCGAAAAVGIKFLNKEGVSFIPTGGTLKDICKIDTSGLDNKLKNIEILAMCDVDNPLCGKNGAAYIFGPQKGADLTTVYELDRGLMHLSNIIWHDLGFKVASIKGAAAAGGMGAGMLTFFNAQLKRGIEIVLDTVNFEEEIKDIDIIFTGEGKIDIQSLRGKVVLGIAKRAMRYKKPVIAIVGQSEDSTVSEVFKQGVTAIFPINRRAEDLSISQYISVDNLRYTAENIFRLIKTMQSQSHN</sequence>
<keyword evidence="3 4" id="KW-0418">Kinase</keyword>
<evidence type="ECO:0000256" key="4">
    <source>
        <dbReference type="PIRNR" id="PIRNR006078"/>
    </source>
</evidence>
<dbReference type="InterPro" id="IPR018193">
    <property type="entry name" value="Glyc_kinase_flavodox-like_fold"/>
</dbReference>
<dbReference type="GO" id="GO:0008887">
    <property type="term" value="F:glycerate kinase activity"/>
    <property type="evidence" value="ECO:0007669"/>
    <property type="project" value="UniProtKB-UniRule"/>
</dbReference>
<dbReference type="NCBIfam" id="TIGR00045">
    <property type="entry name" value="glycerate kinase"/>
    <property type="match status" value="1"/>
</dbReference>
<organism evidence="5 6">
    <name type="scientific">Succinatimonas hippei (strain DSM 22608 / JCM 16073 / KCTC 15190 / YIT 12066)</name>
    <dbReference type="NCBI Taxonomy" id="762983"/>
    <lineage>
        <taxon>Bacteria</taxon>
        <taxon>Pseudomonadati</taxon>
        <taxon>Pseudomonadota</taxon>
        <taxon>Gammaproteobacteria</taxon>
        <taxon>Aeromonadales</taxon>
        <taxon>Succinivibrionaceae</taxon>
        <taxon>Succinatimonas</taxon>
    </lineage>
</organism>
<dbReference type="InterPro" id="IPR018197">
    <property type="entry name" value="Glycerate_kinase_RE-like"/>
</dbReference>
<dbReference type="EMBL" id="AEVO01000113">
    <property type="protein sequence ID" value="EFY06531.1"/>
    <property type="molecule type" value="Genomic_DNA"/>
</dbReference>
<keyword evidence="6" id="KW-1185">Reference proteome</keyword>
<evidence type="ECO:0000313" key="6">
    <source>
        <dbReference type="Proteomes" id="UP000018458"/>
    </source>
</evidence>